<name>A0ABT7EL12_9GAMM</name>
<dbReference type="InterPro" id="IPR036056">
    <property type="entry name" value="Fibrinogen-like_C"/>
</dbReference>
<keyword evidence="4" id="KW-1015">Disulfide bond</keyword>
<keyword evidence="2" id="KW-0430">Lectin</keyword>
<feature type="signal peptide" evidence="5">
    <location>
        <begin position="1"/>
        <end position="20"/>
    </location>
</feature>
<dbReference type="NCBIfam" id="NF040941">
    <property type="entry name" value="GGGWT_bact"/>
    <property type="match status" value="1"/>
</dbReference>
<evidence type="ECO:0000256" key="5">
    <source>
        <dbReference type="SAM" id="SignalP"/>
    </source>
</evidence>
<evidence type="ECO:0000313" key="7">
    <source>
        <dbReference type="Proteomes" id="UP001231915"/>
    </source>
</evidence>
<keyword evidence="7" id="KW-1185">Reference proteome</keyword>
<dbReference type="SUPFAM" id="SSF56496">
    <property type="entry name" value="Fibrinogen C-terminal domain-like"/>
    <property type="match status" value="1"/>
</dbReference>
<sequence>MKNINKLTAFALLMPTVVFATENNFSGDYQLHLDTVHDGQLVNETTVDLAVKGTRAHFVASESELILSGEASVNALNIKFQTSDLLSGELRYFAGSLSDSGVYQGSWHSNTGASGDWRFNHNPAASFETCKQVLDAGYSVGDGVYKLLNESGEQQSFYCDMTTDGGGWTLVGSYPKTQPGGIARISDYGTTPETSPNDPSSLFLYQQDLSKFRDTREQVACAGANCVSGKTVYADNLSTYDLNLIRSAWGYLDRVEHMPKVADIPSCRTDYNDTTTLVSSCVLPTYLTWANNSHQVGWQVDPHGPTHCWVARGTYASGAIGSGLCASKVEPNGTRFALLWMR</sequence>
<keyword evidence="1" id="KW-0479">Metal-binding</keyword>
<dbReference type="Proteomes" id="UP001231915">
    <property type="component" value="Unassembled WGS sequence"/>
</dbReference>
<reference evidence="6 7" key="1">
    <citation type="submission" date="2023-05" db="EMBL/GenBank/DDBJ databases">
        <title>Pseudoalteromonas ardens sp. nov., Pseudoalteromonas obscura sp. nov., and Pseudoalteromonas umbrosa sp. nov., isolated from the coral Montipora capitata.</title>
        <authorList>
            <person name="Thomas E.M."/>
            <person name="Smith E.M."/>
            <person name="Papke E."/>
            <person name="Shlafstein M.D."/>
            <person name="Oline D.K."/>
            <person name="Videau P."/>
            <person name="Saw J.H."/>
            <person name="Strangman W.K."/>
            <person name="Ushijima B."/>
        </authorList>
    </citation>
    <scope>NUCLEOTIDE SEQUENCE [LARGE SCALE GENOMIC DNA]</scope>
    <source>
        <strain evidence="6 7">P94</strain>
    </source>
</reference>
<evidence type="ECO:0000256" key="2">
    <source>
        <dbReference type="ARBA" id="ARBA00022734"/>
    </source>
</evidence>
<proteinExistence type="predicted"/>
<dbReference type="PANTHER" id="PTHR16146">
    <property type="entry name" value="INTELECTIN"/>
    <property type="match status" value="1"/>
</dbReference>
<dbReference type="InterPro" id="IPR014716">
    <property type="entry name" value="Fibrinogen_a/b/g_C_1"/>
</dbReference>
<evidence type="ECO:0000313" key="6">
    <source>
        <dbReference type="EMBL" id="MDK2595736.1"/>
    </source>
</evidence>
<dbReference type="EMBL" id="JASJUT010000004">
    <property type="protein sequence ID" value="MDK2595736.1"/>
    <property type="molecule type" value="Genomic_DNA"/>
</dbReference>
<dbReference type="PANTHER" id="PTHR16146:SF46">
    <property type="entry name" value="INTELECTIN-1A-RELATED"/>
    <property type="match status" value="1"/>
</dbReference>
<accession>A0ABT7EL12</accession>
<organism evidence="6 7">
    <name type="scientific">Pseudoalteromonas obscura</name>
    <dbReference type="NCBI Taxonomy" id="3048491"/>
    <lineage>
        <taxon>Bacteria</taxon>
        <taxon>Pseudomonadati</taxon>
        <taxon>Pseudomonadota</taxon>
        <taxon>Gammaproteobacteria</taxon>
        <taxon>Alteromonadales</taxon>
        <taxon>Pseudoalteromonadaceae</taxon>
        <taxon>Pseudoalteromonas</taxon>
    </lineage>
</organism>
<protein>
    <submittedName>
        <fullName evidence="6">Fibrinogen-like YCDxxxxGGGW domain-containing protein</fullName>
    </submittedName>
</protein>
<keyword evidence="5" id="KW-0732">Signal</keyword>
<dbReference type="RefSeq" id="WP_284137348.1">
    <property type="nucleotide sequence ID" value="NZ_JASJUT010000004.1"/>
</dbReference>
<gene>
    <name evidence="6" type="ORF">QNM18_11820</name>
</gene>
<evidence type="ECO:0000256" key="3">
    <source>
        <dbReference type="ARBA" id="ARBA00022837"/>
    </source>
</evidence>
<comment type="caution">
    <text evidence="6">The sequence shown here is derived from an EMBL/GenBank/DDBJ whole genome shotgun (WGS) entry which is preliminary data.</text>
</comment>
<evidence type="ECO:0000256" key="4">
    <source>
        <dbReference type="ARBA" id="ARBA00023157"/>
    </source>
</evidence>
<keyword evidence="3" id="KW-0106">Calcium</keyword>
<dbReference type="Gene3D" id="3.90.215.10">
    <property type="entry name" value="Gamma Fibrinogen, chain A, domain 1"/>
    <property type="match status" value="1"/>
</dbReference>
<evidence type="ECO:0000256" key="1">
    <source>
        <dbReference type="ARBA" id="ARBA00022723"/>
    </source>
</evidence>
<feature type="chain" id="PRO_5045369347" evidence="5">
    <location>
        <begin position="21"/>
        <end position="342"/>
    </location>
</feature>